<dbReference type="Pfam" id="PF06119">
    <property type="entry name" value="NIDO"/>
    <property type="match status" value="1"/>
</dbReference>
<proteinExistence type="predicted"/>
<dbReference type="InterPro" id="IPR003886">
    <property type="entry name" value="NIDO_dom"/>
</dbReference>
<evidence type="ECO:0000256" key="3">
    <source>
        <dbReference type="SAM" id="SignalP"/>
    </source>
</evidence>
<dbReference type="EMBL" id="JAODUP010000468">
    <property type="protein sequence ID" value="KAK2149088.1"/>
    <property type="molecule type" value="Genomic_DNA"/>
</dbReference>
<gene>
    <name evidence="6" type="ORF">LSH36_468g02047</name>
</gene>
<dbReference type="GO" id="GO:0016020">
    <property type="term" value="C:membrane"/>
    <property type="evidence" value="ECO:0007669"/>
    <property type="project" value="UniProtKB-SubCell"/>
</dbReference>
<accession>A0AAD9J9Q0</accession>
<evidence type="ECO:0000259" key="4">
    <source>
        <dbReference type="PROSITE" id="PS51220"/>
    </source>
</evidence>
<dbReference type="PROSITE" id="PS51233">
    <property type="entry name" value="VWFD"/>
    <property type="match status" value="1"/>
</dbReference>
<dbReference type="GO" id="GO:0007160">
    <property type="term" value="P:cell-matrix adhesion"/>
    <property type="evidence" value="ECO:0007669"/>
    <property type="project" value="InterPro"/>
</dbReference>
<keyword evidence="3" id="KW-0732">Signal</keyword>
<evidence type="ECO:0000256" key="2">
    <source>
        <dbReference type="ARBA" id="ARBA00023136"/>
    </source>
</evidence>
<keyword evidence="7" id="KW-1185">Reference proteome</keyword>
<comment type="caution">
    <text evidence="6">The sequence shown here is derived from an EMBL/GenBank/DDBJ whole genome shotgun (WGS) entry which is preliminary data.</text>
</comment>
<dbReference type="SMART" id="SM00539">
    <property type="entry name" value="NIDO"/>
    <property type="match status" value="1"/>
</dbReference>
<protein>
    <submittedName>
        <fullName evidence="6">Uncharacterized protein</fullName>
    </submittedName>
</protein>
<evidence type="ECO:0000313" key="6">
    <source>
        <dbReference type="EMBL" id="KAK2149088.1"/>
    </source>
</evidence>
<evidence type="ECO:0000313" key="7">
    <source>
        <dbReference type="Proteomes" id="UP001208570"/>
    </source>
</evidence>
<feature type="signal peptide" evidence="3">
    <location>
        <begin position="1"/>
        <end position="22"/>
    </location>
</feature>
<reference evidence="6" key="1">
    <citation type="journal article" date="2023" name="Mol. Biol. Evol.">
        <title>Third-Generation Sequencing Reveals the Adaptive Role of the Epigenome in Three Deep-Sea Polychaetes.</title>
        <authorList>
            <person name="Perez M."/>
            <person name="Aroh O."/>
            <person name="Sun Y."/>
            <person name="Lan Y."/>
            <person name="Juniper S.K."/>
            <person name="Young C.R."/>
            <person name="Angers B."/>
            <person name="Qian P.Y."/>
        </authorList>
    </citation>
    <scope>NUCLEOTIDE SEQUENCE</scope>
    <source>
        <strain evidence="6">P08H-3</strain>
    </source>
</reference>
<feature type="chain" id="PRO_5042049498" evidence="3">
    <location>
        <begin position="23"/>
        <end position="591"/>
    </location>
</feature>
<keyword evidence="2" id="KW-0472">Membrane</keyword>
<dbReference type="PANTHER" id="PTHR13802:SF60">
    <property type="entry name" value="PROTEIN CBG06057"/>
    <property type="match status" value="1"/>
</dbReference>
<dbReference type="AlphaFoldDB" id="A0AAD9J9Q0"/>
<dbReference type="PANTHER" id="PTHR13802">
    <property type="entry name" value="MUCIN 4-RELATED"/>
    <property type="match status" value="1"/>
</dbReference>
<comment type="subcellular location">
    <subcellularLocation>
        <location evidence="1">Membrane</location>
    </subcellularLocation>
</comment>
<organism evidence="6 7">
    <name type="scientific">Paralvinella palmiformis</name>
    <dbReference type="NCBI Taxonomy" id="53620"/>
    <lineage>
        <taxon>Eukaryota</taxon>
        <taxon>Metazoa</taxon>
        <taxon>Spiralia</taxon>
        <taxon>Lophotrochozoa</taxon>
        <taxon>Annelida</taxon>
        <taxon>Polychaeta</taxon>
        <taxon>Sedentaria</taxon>
        <taxon>Canalipalpata</taxon>
        <taxon>Terebellida</taxon>
        <taxon>Terebelliformia</taxon>
        <taxon>Alvinellidae</taxon>
        <taxon>Paralvinella</taxon>
    </lineage>
</organism>
<evidence type="ECO:0000256" key="1">
    <source>
        <dbReference type="ARBA" id="ARBA00004370"/>
    </source>
</evidence>
<dbReference type="Proteomes" id="UP001208570">
    <property type="component" value="Unassembled WGS sequence"/>
</dbReference>
<feature type="domain" description="NIDO" evidence="4">
    <location>
        <begin position="231"/>
        <end position="373"/>
    </location>
</feature>
<name>A0AAD9J9Q0_9ANNE</name>
<feature type="domain" description="VWFD" evidence="5">
    <location>
        <begin position="385"/>
        <end position="578"/>
    </location>
</feature>
<dbReference type="PROSITE" id="PS51220">
    <property type="entry name" value="NIDO"/>
    <property type="match status" value="1"/>
</dbReference>
<dbReference type="InterPro" id="IPR051495">
    <property type="entry name" value="Epithelial_Barrier/Signaling"/>
</dbReference>
<sequence>MSAVLQVLLYLTAICLVSVGAGTCPLSPLYPYGVSRGDLVMRDGDDEYITMDLDFSVNFYGNQYNKIYMVINGAVSFAPMTVSNPSYTPFDTPYIAPFWSDIILDNNKGAVFYRKVNELSVTVIVIMNYMIFCNMTSSDRLNFCVIAICLVSVGAGTCPLSPLYPYGVSRGDLVMRNGDDEYITMDLDFSVDFYGNQYNKIYMVINGAVSFAPMTVSNPSYTPFDTPYIAPFWSDIILDNNKGAVFYRKVNLNEEQDVVRMVEADSDNYQEPMNPTLIMVFTWEEVHPLFKPAYLNNTFQVVVASDGNKTISIFNYGSINWYTSMVDAAVGFDKGNKIDNAEYPISRSYQMGNIADYSNVGIPGRIVTRIDGTVVLKELEEDTCLSCTIDRASGNIGTFDGSEELDVHTPNRKYLLAKEYNRGSDKCRFMLRATTGPSGSISWVSFSVNSQLKRNFAFERMSLDTVEVRGRGAKRVINNFPYYESFEDNGILFIVIEKTYGGWILHSLTCPYYLVYKPLESSQQLKLYLSSYYEGDILGMCQNCNSDPDDDKHTCSVPPVLANGTDFVTVIGESCSCPKNNKRCNKAISRL</sequence>
<evidence type="ECO:0000259" key="5">
    <source>
        <dbReference type="PROSITE" id="PS51233"/>
    </source>
</evidence>
<dbReference type="InterPro" id="IPR001846">
    <property type="entry name" value="VWF_type-D"/>
</dbReference>